<dbReference type="RefSeq" id="WP_117347231.1">
    <property type="nucleotide sequence ID" value="NZ_JAJDKX010000030.1"/>
</dbReference>
<evidence type="ECO:0000313" key="5">
    <source>
        <dbReference type="Proteomes" id="UP001204814"/>
    </source>
</evidence>
<dbReference type="InterPro" id="IPR029044">
    <property type="entry name" value="Nucleotide-diphossugar_trans"/>
</dbReference>
<dbReference type="SUPFAM" id="SSF53448">
    <property type="entry name" value="Nucleotide-diphospho-sugar transferases"/>
    <property type="match status" value="1"/>
</dbReference>
<dbReference type="Gene3D" id="3.90.550.10">
    <property type="entry name" value="Spore Coat Polysaccharide Biosynthesis Protein SpsA, Chain A"/>
    <property type="match status" value="1"/>
</dbReference>
<dbReference type="AlphaFoldDB" id="A0AAP2UKE9"/>
<protein>
    <submittedName>
        <fullName evidence="4">Glycosyltransferase</fullName>
    </submittedName>
</protein>
<dbReference type="InterPro" id="IPR001173">
    <property type="entry name" value="Glyco_trans_2-like"/>
</dbReference>
<proteinExistence type="predicted"/>
<evidence type="ECO:0000256" key="1">
    <source>
        <dbReference type="ARBA" id="ARBA00022676"/>
    </source>
</evidence>
<dbReference type="CDD" id="cd00761">
    <property type="entry name" value="Glyco_tranf_GTA_type"/>
    <property type="match status" value="1"/>
</dbReference>
<evidence type="ECO:0000256" key="2">
    <source>
        <dbReference type="ARBA" id="ARBA00022679"/>
    </source>
</evidence>
<evidence type="ECO:0000259" key="3">
    <source>
        <dbReference type="Pfam" id="PF00535"/>
    </source>
</evidence>
<dbReference type="EMBL" id="JANGBO010000026">
    <property type="protein sequence ID" value="MCQ5063066.1"/>
    <property type="molecule type" value="Genomic_DNA"/>
</dbReference>
<feature type="domain" description="Glycosyltransferase 2-like" evidence="3">
    <location>
        <begin position="7"/>
        <end position="146"/>
    </location>
</feature>
<accession>A0AAP2UKE9</accession>
<dbReference type="GO" id="GO:0016757">
    <property type="term" value="F:glycosyltransferase activity"/>
    <property type="evidence" value="ECO:0007669"/>
    <property type="project" value="UniProtKB-KW"/>
</dbReference>
<keyword evidence="2" id="KW-0808">Transferase</keyword>
<comment type="caution">
    <text evidence="4">The sequence shown here is derived from an EMBL/GenBank/DDBJ whole genome shotgun (WGS) entry which is preliminary data.</text>
</comment>
<gene>
    <name evidence="4" type="ORF">NE542_14695</name>
</gene>
<evidence type="ECO:0000313" key="4">
    <source>
        <dbReference type="EMBL" id="MCQ5063066.1"/>
    </source>
</evidence>
<sequence length="315" mass="36634">MEKKVFSIIIPIYNAERHLKSCLDSIVNQNYLNYEVLLIDDGSTDKSGEICDDYVSRFKKFKVIHKENKGVSNARNKGIELSQGEYLLFVDSDDFLSETYLSSIYSVIEKSNPSVVVNSSYYIYSQNSYFCETYAISNISEITSENITDLLLERVYPSALWMSVYKRSLLDNHRLDETIHFYEDLDFQLSLVDSLKCISINKIPGYFYRDGSETHSTFSEKTISCYKLIDKLYKKNISISKINILESEFVISNAIIAAKDIKNHKSLDKILKIRAKKLKKSISVKNKKNIYKWIKLIALSPKLFYVLFRIKHRKE</sequence>
<keyword evidence="1" id="KW-0328">Glycosyltransferase</keyword>
<dbReference type="PANTHER" id="PTHR22916">
    <property type="entry name" value="GLYCOSYLTRANSFERASE"/>
    <property type="match status" value="1"/>
</dbReference>
<dbReference type="Proteomes" id="UP001204814">
    <property type="component" value="Unassembled WGS sequence"/>
</dbReference>
<organism evidence="4 5">
    <name type="scientific">Faecalibacillus intestinalis</name>
    <dbReference type="NCBI Taxonomy" id="1982626"/>
    <lineage>
        <taxon>Bacteria</taxon>
        <taxon>Bacillati</taxon>
        <taxon>Bacillota</taxon>
        <taxon>Erysipelotrichia</taxon>
        <taxon>Erysipelotrichales</taxon>
        <taxon>Coprobacillaceae</taxon>
        <taxon>Faecalibacillus</taxon>
    </lineage>
</organism>
<dbReference type="Pfam" id="PF00535">
    <property type="entry name" value="Glycos_transf_2"/>
    <property type="match status" value="1"/>
</dbReference>
<dbReference type="PANTHER" id="PTHR22916:SF51">
    <property type="entry name" value="GLYCOSYLTRANSFERASE EPSH-RELATED"/>
    <property type="match status" value="1"/>
</dbReference>
<reference evidence="4" key="1">
    <citation type="submission" date="2022-06" db="EMBL/GenBank/DDBJ databases">
        <title>Isolation of gut microbiota from human fecal samples.</title>
        <authorList>
            <person name="Pamer E.G."/>
            <person name="Barat B."/>
            <person name="Waligurski E."/>
            <person name="Medina S."/>
            <person name="Paddock L."/>
            <person name="Mostad J."/>
        </authorList>
    </citation>
    <scope>NUCLEOTIDE SEQUENCE</scope>
    <source>
        <strain evidence="4">DFI.6.24</strain>
    </source>
</reference>
<name>A0AAP2UKE9_9FIRM</name>